<evidence type="ECO:0000256" key="1">
    <source>
        <dbReference type="SAM" id="MobiDB-lite"/>
    </source>
</evidence>
<feature type="transmembrane region" description="Helical" evidence="2">
    <location>
        <begin position="177"/>
        <end position="197"/>
    </location>
</feature>
<proteinExistence type="predicted"/>
<dbReference type="AlphaFoldDB" id="A0A6J4PNE0"/>
<feature type="region of interest" description="Disordered" evidence="1">
    <location>
        <begin position="136"/>
        <end position="170"/>
    </location>
</feature>
<organism evidence="3">
    <name type="scientific">uncultured Rubrobacteraceae bacterium</name>
    <dbReference type="NCBI Taxonomy" id="349277"/>
    <lineage>
        <taxon>Bacteria</taxon>
        <taxon>Bacillati</taxon>
        <taxon>Actinomycetota</taxon>
        <taxon>Rubrobacteria</taxon>
        <taxon>Rubrobacterales</taxon>
        <taxon>Rubrobacteraceae</taxon>
        <taxon>environmental samples</taxon>
    </lineage>
</organism>
<evidence type="ECO:0008006" key="4">
    <source>
        <dbReference type="Google" id="ProtNLM"/>
    </source>
</evidence>
<feature type="transmembrane region" description="Helical" evidence="2">
    <location>
        <begin position="7"/>
        <end position="27"/>
    </location>
</feature>
<keyword evidence="2" id="KW-0472">Membrane</keyword>
<accession>A0A6J4PNE0</accession>
<feature type="transmembrane region" description="Helical" evidence="2">
    <location>
        <begin position="85"/>
        <end position="104"/>
    </location>
</feature>
<reference evidence="3" key="1">
    <citation type="submission" date="2020-02" db="EMBL/GenBank/DDBJ databases">
        <authorList>
            <person name="Meier V. D."/>
        </authorList>
    </citation>
    <scope>NUCLEOTIDE SEQUENCE</scope>
    <source>
        <strain evidence="3">AVDCRST_MAG01</strain>
    </source>
</reference>
<evidence type="ECO:0000256" key="2">
    <source>
        <dbReference type="SAM" id="Phobius"/>
    </source>
</evidence>
<keyword evidence="2" id="KW-0812">Transmembrane</keyword>
<evidence type="ECO:0000313" key="3">
    <source>
        <dbReference type="EMBL" id="CAA9421014.1"/>
    </source>
</evidence>
<protein>
    <recommendedName>
        <fullName evidence="4">DUF4199 domain-containing protein</fullName>
    </recommendedName>
</protein>
<feature type="transmembrane region" description="Helical" evidence="2">
    <location>
        <begin position="47"/>
        <end position="64"/>
    </location>
</feature>
<name>A0A6J4PNE0_9ACTN</name>
<dbReference type="EMBL" id="CADCUW010000316">
    <property type="protein sequence ID" value="CAA9421014.1"/>
    <property type="molecule type" value="Genomic_DNA"/>
</dbReference>
<sequence>MGPIRTGLFYGALAGAVALVAELYFLFLDPASTADWVLAVVGSYRTRLSLAAFLFLAILAAIRMRPTRPDPEASYGSLLLRDGTLAATVVAFVVGTVLLLTTLLQATVLADDMRAYAREAAPKVVGYVNEVRDEIQDRRREEGQSPEEVNDVPPPADVSEVEESFGPPAPRDLGRSVANFVLRAILLGTAGAVVGLLRGRRKGGPDGAPENG</sequence>
<gene>
    <name evidence="3" type="ORF">AVDCRST_MAG01-01-2256</name>
</gene>
<keyword evidence="2" id="KW-1133">Transmembrane helix</keyword>